<accession>A0A0A9BU70</accession>
<reference evidence="1" key="1">
    <citation type="submission" date="2014-09" db="EMBL/GenBank/DDBJ databases">
        <authorList>
            <person name="Magalhaes I.L.F."/>
            <person name="Oliveira U."/>
            <person name="Santos F.R."/>
            <person name="Vidigal T.H.D.A."/>
            <person name="Brescovit A.D."/>
            <person name="Santos A.J."/>
        </authorList>
    </citation>
    <scope>NUCLEOTIDE SEQUENCE</scope>
    <source>
        <tissue evidence="1">Shoot tissue taken approximately 20 cm above the soil surface</tissue>
    </source>
</reference>
<dbReference type="EMBL" id="GBRH01232152">
    <property type="protein sequence ID" value="JAD65743.1"/>
    <property type="molecule type" value="Transcribed_RNA"/>
</dbReference>
<name>A0A0A9BU70_ARUDO</name>
<reference evidence="1" key="2">
    <citation type="journal article" date="2015" name="Data Brief">
        <title>Shoot transcriptome of the giant reed, Arundo donax.</title>
        <authorList>
            <person name="Barrero R.A."/>
            <person name="Guerrero F.D."/>
            <person name="Moolhuijzen P."/>
            <person name="Goolsby J.A."/>
            <person name="Tidwell J."/>
            <person name="Bellgard S.E."/>
            <person name="Bellgard M.I."/>
        </authorList>
    </citation>
    <scope>NUCLEOTIDE SEQUENCE</scope>
    <source>
        <tissue evidence="1">Shoot tissue taken approximately 20 cm above the soil surface</tissue>
    </source>
</reference>
<dbReference type="AlphaFoldDB" id="A0A0A9BU70"/>
<proteinExistence type="predicted"/>
<protein>
    <submittedName>
        <fullName evidence="1">Uncharacterized protein</fullName>
    </submittedName>
</protein>
<evidence type="ECO:0000313" key="1">
    <source>
        <dbReference type="EMBL" id="JAD65743.1"/>
    </source>
</evidence>
<organism evidence="1">
    <name type="scientific">Arundo donax</name>
    <name type="common">Giant reed</name>
    <name type="synonym">Donax arundinaceus</name>
    <dbReference type="NCBI Taxonomy" id="35708"/>
    <lineage>
        <taxon>Eukaryota</taxon>
        <taxon>Viridiplantae</taxon>
        <taxon>Streptophyta</taxon>
        <taxon>Embryophyta</taxon>
        <taxon>Tracheophyta</taxon>
        <taxon>Spermatophyta</taxon>
        <taxon>Magnoliopsida</taxon>
        <taxon>Liliopsida</taxon>
        <taxon>Poales</taxon>
        <taxon>Poaceae</taxon>
        <taxon>PACMAD clade</taxon>
        <taxon>Arundinoideae</taxon>
        <taxon>Arundineae</taxon>
        <taxon>Arundo</taxon>
    </lineage>
</organism>
<sequence>MDKIYDACIVHHSSCFFFGRVDSSSFQCRGRSPFYSG</sequence>